<dbReference type="EMBL" id="FOQD01000009">
    <property type="protein sequence ID" value="SFI49831.1"/>
    <property type="molecule type" value="Genomic_DNA"/>
</dbReference>
<dbReference type="Proteomes" id="UP000199518">
    <property type="component" value="Unassembled WGS sequence"/>
</dbReference>
<name>A0A1I3IPD8_9PLAN</name>
<evidence type="ECO:0000313" key="2">
    <source>
        <dbReference type="Proteomes" id="UP000199518"/>
    </source>
</evidence>
<keyword evidence="2" id="KW-1185">Reference proteome</keyword>
<dbReference type="RefSeq" id="WP_092050966.1">
    <property type="nucleotide sequence ID" value="NZ_FOQD01000009.1"/>
</dbReference>
<organism evidence="1 2">
    <name type="scientific">Planctomicrobium piriforme</name>
    <dbReference type="NCBI Taxonomy" id="1576369"/>
    <lineage>
        <taxon>Bacteria</taxon>
        <taxon>Pseudomonadati</taxon>
        <taxon>Planctomycetota</taxon>
        <taxon>Planctomycetia</taxon>
        <taxon>Planctomycetales</taxon>
        <taxon>Planctomycetaceae</taxon>
        <taxon>Planctomicrobium</taxon>
    </lineage>
</organism>
<accession>A0A1I3IPD8</accession>
<dbReference type="STRING" id="1576369.SAMN05421753_109204"/>
<protein>
    <submittedName>
        <fullName evidence="1">Uncharacterized protein</fullName>
    </submittedName>
</protein>
<evidence type="ECO:0000313" key="1">
    <source>
        <dbReference type="EMBL" id="SFI49831.1"/>
    </source>
</evidence>
<dbReference type="AlphaFoldDB" id="A0A1I3IPD8"/>
<reference evidence="2" key="1">
    <citation type="submission" date="2016-10" db="EMBL/GenBank/DDBJ databases">
        <authorList>
            <person name="Varghese N."/>
            <person name="Submissions S."/>
        </authorList>
    </citation>
    <scope>NUCLEOTIDE SEQUENCE [LARGE SCALE GENOMIC DNA]</scope>
    <source>
        <strain evidence="2">DSM 26348</strain>
    </source>
</reference>
<proteinExistence type="predicted"/>
<sequence>MAKSKMQQTKKKTRERRVAQEKLAKIRELKTTDSLKDARPTLSRTAKIMSAAIVPGPSSLITEKSHFAPSGKRS</sequence>
<gene>
    <name evidence="1" type="ORF">SAMN05421753_109204</name>
</gene>